<accession>A0A8T1TKY4</accession>
<dbReference type="VEuPathDB" id="FungiDB:PC110_g5056"/>
<reference evidence="2" key="1">
    <citation type="submission" date="2021-01" db="EMBL/GenBank/DDBJ databases">
        <title>Phytophthora aleatoria, a newly-described species from Pinus radiata is distinct from Phytophthora cactorum isolates based on comparative genomics.</title>
        <authorList>
            <person name="Mcdougal R."/>
            <person name="Panda P."/>
            <person name="Williams N."/>
            <person name="Studholme D.J."/>
        </authorList>
    </citation>
    <scope>NUCLEOTIDE SEQUENCE</scope>
    <source>
        <strain evidence="2">NZFS 3830</strain>
    </source>
</reference>
<feature type="compositionally biased region" description="Polar residues" evidence="1">
    <location>
        <begin position="195"/>
        <end position="217"/>
    </location>
</feature>
<dbReference type="OrthoDB" id="77432at2759"/>
<organism evidence="2 3">
    <name type="scientific">Phytophthora cactorum</name>
    <dbReference type="NCBI Taxonomy" id="29920"/>
    <lineage>
        <taxon>Eukaryota</taxon>
        <taxon>Sar</taxon>
        <taxon>Stramenopiles</taxon>
        <taxon>Oomycota</taxon>
        <taxon>Peronosporomycetes</taxon>
        <taxon>Peronosporales</taxon>
        <taxon>Peronosporaceae</taxon>
        <taxon>Phytophthora</taxon>
    </lineage>
</organism>
<dbReference type="EMBL" id="JAENGZ010002449">
    <property type="protein sequence ID" value="KAG6943697.1"/>
    <property type="molecule type" value="Genomic_DNA"/>
</dbReference>
<evidence type="ECO:0000313" key="3">
    <source>
        <dbReference type="Proteomes" id="UP000688947"/>
    </source>
</evidence>
<evidence type="ECO:0000256" key="1">
    <source>
        <dbReference type="SAM" id="MobiDB-lite"/>
    </source>
</evidence>
<sequence length="217" mass="24613">MTDGRSEVVDARVIRDACISQETRKKFFDASDDLNLAEFTPAFFEQFLVYKRDMAKSATLTEYRSAIKDLCRLKRIVLPVEYGDDMKQLYSGIKRLEAEQNQSSSPKNSNKQPLTFSLYKELCSSTLTRSDGGVSHLFLTTQWNLMCRFVSVQTLQTRHTSAVCKRRELDGESARRVDSVTGHTAPCTEEVRASGSIQTLSERQFTSPWPKGTTDQD</sequence>
<proteinExistence type="predicted"/>
<dbReference type="Proteomes" id="UP000688947">
    <property type="component" value="Unassembled WGS sequence"/>
</dbReference>
<evidence type="ECO:0000313" key="2">
    <source>
        <dbReference type="EMBL" id="KAG6943697.1"/>
    </source>
</evidence>
<name>A0A8T1TKY4_9STRA</name>
<protein>
    <submittedName>
        <fullName evidence="2">Uncharacterized protein</fullName>
    </submittedName>
</protein>
<gene>
    <name evidence="2" type="ORF">JG687_00018295</name>
</gene>
<feature type="region of interest" description="Disordered" evidence="1">
    <location>
        <begin position="173"/>
        <end position="217"/>
    </location>
</feature>
<comment type="caution">
    <text evidence="2">The sequence shown here is derived from an EMBL/GenBank/DDBJ whole genome shotgun (WGS) entry which is preliminary data.</text>
</comment>
<dbReference type="AlphaFoldDB" id="A0A8T1TKY4"/>